<dbReference type="OrthoDB" id="4557579at2"/>
<protein>
    <submittedName>
        <fullName evidence="1">Uncharacterized protein</fullName>
    </submittedName>
</protein>
<dbReference type="RefSeq" id="WP_092521118.1">
    <property type="nucleotide sequence ID" value="NZ_FNKO01000001.1"/>
</dbReference>
<dbReference type="STRING" id="995062.SAMN04489718_0806"/>
<proteinExistence type="predicted"/>
<sequence length="143" mass="15117">MDTWSSTGWAAIYETEVEGERKRRFTPVQRWGDAGEPMVVDDSEQHCLVDARTVEGFAGLDVCAQVAGVASAAPGWSVSIKYPGGDTETRAVAAWVIESDGSAQPLVPEHTGEGPVTGLIPAGADIVDEYRLQCSIDVVPPGS</sequence>
<dbReference type="AlphaFoldDB" id="A0A1H0Z2B6"/>
<dbReference type="Proteomes" id="UP000199301">
    <property type="component" value="Unassembled WGS sequence"/>
</dbReference>
<reference evidence="2" key="1">
    <citation type="submission" date="2016-10" db="EMBL/GenBank/DDBJ databases">
        <authorList>
            <person name="Varghese N."/>
            <person name="Submissions S."/>
        </authorList>
    </citation>
    <scope>NUCLEOTIDE SEQUENCE [LARGE SCALE GENOMIC DNA]</scope>
    <source>
        <strain evidence="2">DSM 45459</strain>
    </source>
</reference>
<organism evidence="1 2">
    <name type="scientific">Actinopolyspora saharensis</name>
    <dbReference type="NCBI Taxonomy" id="995062"/>
    <lineage>
        <taxon>Bacteria</taxon>
        <taxon>Bacillati</taxon>
        <taxon>Actinomycetota</taxon>
        <taxon>Actinomycetes</taxon>
        <taxon>Actinopolysporales</taxon>
        <taxon>Actinopolysporaceae</taxon>
        <taxon>Actinopolyspora</taxon>
    </lineage>
</organism>
<evidence type="ECO:0000313" key="1">
    <source>
        <dbReference type="EMBL" id="SDQ21637.1"/>
    </source>
</evidence>
<gene>
    <name evidence="1" type="ORF">SAMN04489718_0806</name>
</gene>
<dbReference type="EMBL" id="FNKO01000001">
    <property type="protein sequence ID" value="SDQ21637.1"/>
    <property type="molecule type" value="Genomic_DNA"/>
</dbReference>
<accession>A0A1H0Z2B6</accession>
<name>A0A1H0Z2B6_9ACTN</name>
<evidence type="ECO:0000313" key="2">
    <source>
        <dbReference type="Proteomes" id="UP000199301"/>
    </source>
</evidence>
<keyword evidence="2" id="KW-1185">Reference proteome</keyword>